<keyword evidence="2" id="KW-1185">Reference proteome</keyword>
<accession>A0A1G7C243</accession>
<dbReference type="EMBL" id="FNAQ01000008">
    <property type="protein sequence ID" value="SDE33391.1"/>
    <property type="molecule type" value="Genomic_DNA"/>
</dbReference>
<dbReference type="AlphaFoldDB" id="A0A1G7C243"/>
<evidence type="ECO:0000313" key="1">
    <source>
        <dbReference type="EMBL" id="SDE33391.1"/>
    </source>
</evidence>
<evidence type="ECO:0000313" key="2">
    <source>
        <dbReference type="Proteomes" id="UP000243205"/>
    </source>
</evidence>
<dbReference type="OrthoDB" id="5402129at2"/>
<dbReference type="RefSeq" id="WP_092078365.1">
    <property type="nucleotide sequence ID" value="NZ_FNAQ01000008.1"/>
</dbReference>
<dbReference type="STRING" id="57664.SAMN05661003_10843"/>
<sequence>MMPAQAEMPGAPASRPTKPLLVTQQLENGLQLEFEDLSNRYYGDYHRVCISIYCRLAEDGYQERYLFTSLEKMAVAGGELAAVKQQLMEQFDQRQRSYLARPDFPRRFLTARRLAGARRGY</sequence>
<protein>
    <submittedName>
        <fullName evidence="1">Uncharacterized protein</fullName>
    </submittedName>
</protein>
<reference evidence="2" key="1">
    <citation type="submission" date="2016-10" db="EMBL/GenBank/DDBJ databases">
        <authorList>
            <person name="Varghese N."/>
            <person name="Submissions S."/>
        </authorList>
    </citation>
    <scope>NUCLEOTIDE SEQUENCE [LARGE SCALE GENOMIC DNA]</scope>
    <source>
        <strain evidence="2">DSM 8987</strain>
    </source>
</reference>
<dbReference type="Proteomes" id="UP000243205">
    <property type="component" value="Unassembled WGS sequence"/>
</dbReference>
<proteinExistence type="predicted"/>
<organism evidence="1 2">
    <name type="scientific">Desulfuromonas thiophila</name>
    <dbReference type="NCBI Taxonomy" id="57664"/>
    <lineage>
        <taxon>Bacteria</taxon>
        <taxon>Pseudomonadati</taxon>
        <taxon>Thermodesulfobacteriota</taxon>
        <taxon>Desulfuromonadia</taxon>
        <taxon>Desulfuromonadales</taxon>
        <taxon>Desulfuromonadaceae</taxon>
        <taxon>Desulfuromonas</taxon>
    </lineage>
</organism>
<gene>
    <name evidence="1" type="ORF">SAMN05661003_10843</name>
</gene>
<name>A0A1G7C243_9BACT</name>